<evidence type="ECO:0000313" key="2">
    <source>
        <dbReference type="EMBL" id="MPN27722.1"/>
    </source>
</evidence>
<dbReference type="InterPro" id="IPR036188">
    <property type="entry name" value="FAD/NAD-bd_sf"/>
</dbReference>
<dbReference type="AlphaFoldDB" id="A0A645GP91"/>
<dbReference type="Gene3D" id="1.10.8.260">
    <property type="entry name" value="HI0933 insert domain-like"/>
    <property type="match status" value="1"/>
</dbReference>
<gene>
    <name evidence="2" type="ORF">SDC9_175156</name>
</gene>
<dbReference type="SUPFAM" id="SSF51905">
    <property type="entry name" value="FAD/NAD(P)-binding domain"/>
    <property type="match status" value="1"/>
</dbReference>
<sequence length="135" mass="14728">MDERLLRDFNKFSRKHLANALNELLPKSLIPVIIRKSAIACDKPVNQITKEERFRLLSLLTAFPVQISRPRPLKEAIVTAGGVSVKELSPKDMSSKLVKGLFFAGEVIDVDGYTGGYNLQAALSTGYLAGIGAAK</sequence>
<proteinExistence type="predicted"/>
<dbReference type="EMBL" id="VSSQ01077713">
    <property type="protein sequence ID" value="MPN27722.1"/>
    <property type="molecule type" value="Genomic_DNA"/>
</dbReference>
<comment type="caution">
    <text evidence="2">The sequence shown here is derived from an EMBL/GenBank/DDBJ whole genome shotgun (WGS) entry which is preliminary data.</text>
</comment>
<dbReference type="Pfam" id="PF03486">
    <property type="entry name" value="HI0933_like"/>
    <property type="match status" value="1"/>
</dbReference>
<feature type="domain" description="RsdA/BaiN/AoA(So)-like Rossmann fold-like" evidence="1">
    <location>
        <begin position="59"/>
        <end position="130"/>
    </location>
</feature>
<dbReference type="InterPro" id="IPR004792">
    <property type="entry name" value="BaiN-like"/>
</dbReference>
<dbReference type="Gene3D" id="3.50.50.60">
    <property type="entry name" value="FAD/NAD(P)-binding domain"/>
    <property type="match status" value="1"/>
</dbReference>
<evidence type="ECO:0000259" key="1">
    <source>
        <dbReference type="Pfam" id="PF03486"/>
    </source>
</evidence>
<name>A0A645GP91_9ZZZZ</name>
<organism evidence="2">
    <name type="scientific">bioreactor metagenome</name>
    <dbReference type="NCBI Taxonomy" id="1076179"/>
    <lineage>
        <taxon>unclassified sequences</taxon>
        <taxon>metagenomes</taxon>
        <taxon>ecological metagenomes</taxon>
    </lineage>
</organism>
<accession>A0A645GP91</accession>
<dbReference type="PANTHER" id="PTHR42887:SF2">
    <property type="entry name" value="OS12G0638800 PROTEIN"/>
    <property type="match status" value="1"/>
</dbReference>
<dbReference type="InterPro" id="IPR057661">
    <property type="entry name" value="RsdA/BaiN/AoA(So)_Rossmann"/>
</dbReference>
<dbReference type="PANTHER" id="PTHR42887">
    <property type="entry name" value="OS12G0638800 PROTEIN"/>
    <property type="match status" value="1"/>
</dbReference>
<reference evidence="2" key="1">
    <citation type="submission" date="2019-08" db="EMBL/GenBank/DDBJ databases">
        <authorList>
            <person name="Kucharzyk K."/>
            <person name="Murdoch R.W."/>
            <person name="Higgins S."/>
            <person name="Loffler F."/>
        </authorList>
    </citation>
    <scope>NUCLEOTIDE SEQUENCE</scope>
</reference>
<dbReference type="InterPro" id="IPR023166">
    <property type="entry name" value="BaiN-like_dom_sf"/>
</dbReference>
<dbReference type="SUPFAM" id="SSF160996">
    <property type="entry name" value="HI0933 insert domain-like"/>
    <property type="match status" value="1"/>
</dbReference>
<protein>
    <recommendedName>
        <fullName evidence="1">RsdA/BaiN/AoA(So)-like Rossmann fold-like domain-containing protein</fullName>
    </recommendedName>
</protein>